<proteinExistence type="predicted"/>
<feature type="signal peptide" evidence="1">
    <location>
        <begin position="1"/>
        <end position="20"/>
    </location>
</feature>
<protein>
    <recommendedName>
        <fullName evidence="4">Outer membrane protein beta-barrel domain-containing protein</fullName>
    </recommendedName>
</protein>
<feature type="chain" id="PRO_5015859574" description="Outer membrane protein beta-barrel domain-containing protein" evidence="1">
    <location>
        <begin position="21"/>
        <end position="264"/>
    </location>
</feature>
<keyword evidence="3" id="KW-1185">Reference proteome</keyword>
<dbReference type="RefSeq" id="WP_111064738.1">
    <property type="nucleotide sequence ID" value="NZ_JBHUCU010000031.1"/>
</dbReference>
<evidence type="ECO:0000256" key="1">
    <source>
        <dbReference type="SAM" id="SignalP"/>
    </source>
</evidence>
<dbReference type="EMBL" id="QKSB01000027">
    <property type="protein sequence ID" value="PZE15619.1"/>
    <property type="molecule type" value="Genomic_DNA"/>
</dbReference>
<evidence type="ECO:0000313" key="3">
    <source>
        <dbReference type="Proteomes" id="UP000249248"/>
    </source>
</evidence>
<dbReference type="AlphaFoldDB" id="A0A2W1MU60"/>
<evidence type="ECO:0008006" key="4">
    <source>
        <dbReference type="Google" id="ProtNLM"/>
    </source>
</evidence>
<reference evidence="2 3" key="1">
    <citation type="submission" date="2018-06" db="EMBL/GenBank/DDBJ databases">
        <title>The draft genome sequence of Crocinitomix sp. SM1701.</title>
        <authorList>
            <person name="Zhang X."/>
        </authorList>
    </citation>
    <scope>NUCLEOTIDE SEQUENCE [LARGE SCALE GENOMIC DNA]</scope>
    <source>
        <strain evidence="2 3">SM1701</strain>
    </source>
</reference>
<evidence type="ECO:0000313" key="2">
    <source>
        <dbReference type="EMBL" id="PZE15619.1"/>
    </source>
</evidence>
<gene>
    <name evidence="2" type="ORF">DNU06_17150</name>
</gene>
<name>A0A2W1MU60_9FLAO</name>
<organism evidence="2 3">
    <name type="scientific">Putridiphycobacter roseus</name>
    <dbReference type="NCBI Taxonomy" id="2219161"/>
    <lineage>
        <taxon>Bacteria</taxon>
        <taxon>Pseudomonadati</taxon>
        <taxon>Bacteroidota</taxon>
        <taxon>Flavobacteriia</taxon>
        <taxon>Flavobacteriales</taxon>
        <taxon>Crocinitomicaceae</taxon>
        <taxon>Putridiphycobacter</taxon>
    </lineage>
</organism>
<comment type="caution">
    <text evidence="2">The sequence shown here is derived from an EMBL/GenBank/DDBJ whole genome shotgun (WGS) entry which is preliminary data.</text>
</comment>
<dbReference type="OrthoDB" id="1467489at2"/>
<sequence>MIKLFLIVVIYITASTVAYAQEGDVKLSKKEKRYIHPKSRYLCFSSGWGFTSTIIKDPNDFLDQGIIQGNNSFVPSFTYEHGISNSFFIEVGYARIDQGIRYTRSVGELSSSSYSSSYQNHDIQIGGGYRIINQNNLNFFNVHTGFFIGFANKKISELQQIYGFNETDSYTGLKYEINVNINSFKSVAFGPYLGISKELRLSKDVRLFAKYIYRFGLIPILKGEFHLTSDEIDFLQEPATFKVTSGGAFVTFGLKIGLFNNKLN</sequence>
<accession>A0A2W1MU60</accession>
<dbReference type="Proteomes" id="UP000249248">
    <property type="component" value="Unassembled WGS sequence"/>
</dbReference>
<keyword evidence="1" id="KW-0732">Signal</keyword>